<evidence type="ECO:0000256" key="4">
    <source>
        <dbReference type="ARBA" id="ARBA00023136"/>
    </source>
</evidence>
<comment type="subcellular location">
    <subcellularLocation>
        <location evidence="1">Membrane</location>
        <topology evidence="1">Multi-pass membrane protein</topology>
    </subcellularLocation>
</comment>
<protein>
    <recommendedName>
        <fullName evidence="6">Methylamine utilisation protein MauE domain-containing protein</fullName>
    </recommendedName>
</protein>
<feature type="transmembrane region" description="Helical" evidence="5">
    <location>
        <begin position="138"/>
        <end position="159"/>
    </location>
</feature>
<evidence type="ECO:0000256" key="2">
    <source>
        <dbReference type="ARBA" id="ARBA00022692"/>
    </source>
</evidence>
<dbReference type="EMBL" id="CP042829">
    <property type="protein sequence ID" value="QFG03346.1"/>
    <property type="molecule type" value="Genomic_DNA"/>
</dbReference>
<name>A0ABX6C239_9CHLR</name>
<evidence type="ECO:0000256" key="5">
    <source>
        <dbReference type="SAM" id="Phobius"/>
    </source>
</evidence>
<gene>
    <name evidence="7" type="ORF">Tbon_08560</name>
</gene>
<evidence type="ECO:0000256" key="3">
    <source>
        <dbReference type="ARBA" id="ARBA00022989"/>
    </source>
</evidence>
<dbReference type="InterPro" id="IPR009908">
    <property type="entry name" value="Methylamine_util_MauE"/>
</dbReference>
<evidence type="ECO:0000259" key="6">
    <source>
        <dbReference type="Pfam" id="PF07291"/>
    </source>
</evidence>
<keyword evidence="8" id="KW-1185">Reference proteome</keyword>
<evidence type="ECO:0000256" key="1">
    <source>
        <dbReference type="ARBA" id="ARBA00004141"/>
    </source>
</evidence>
<evidence type="ECO:0000313" key="8">
    <source>
        <dbReference type="Proteomes" id="UP000326331"/>
    </source>
</evidence>
<dbReference type="Proteomes" id="UP000326331">
    <property type="component" value="Chromosome"/>
</dbReference>
<dbReference type="Pfam" id="PF07291">
    <property type="entry name" value="MauE"/>
    <property type="match status" value="1"/>
</dbReference>
<keyword evidence="3 5" id="KW-1133">Transmembrane helix</keyword>
<proteinExistence type="predicted"/>
<keyword evidence="2 5" id="KW-0812">Transmembrane</keyword>
<feature type="transmembrane region" description="Helical" evidence="5">
    <location>
        <begin position="99"/>
        <end position="118"/>
    </location>
</feature>
<evidence type="ECO:0000313" key="7">
    <source>
        <dbReference type="EMBL" id="QFG03346.1"/>
    </source>
</evidence>
<sequence>METPSCTHRLTSNVNRDEAELGSRMMIQGMQYLAIGIPASVAVIAGVIKLRFRREFATAVVAWGVLPPRGIRPFTTGLPAAEVAAGLAAIGLTLMGRQVAAVALLAPLFLLLAAGQAVILRRSVNPSCGCFGRTAGPIGTGTIVRAAALALLPVAAIIVF</sequence>
<feature type="transmembrane region" description="Helical" evidence="5">
    <location>
        <begin position="30"/>
        <end position="48"/>
    </location>
</feature>
<organism evidence="7 8">
    <name type="scientific">Tepidiforma bonchosmolovskayae</name>
    <dbReference type="NCBI Taxonomy" id="2601677"/>
    <lineage>
        <taxon>Bacteria</taxon>
        <taxon>Bacillati</taxon>
        <taxon>Chloroflexota</taxon>
        <taxon>Tepidiformia</taxon>
        <taxon>Tepidiformales</taxon>
        <taxon>Tepidiformaceae</taxon>
        <taxon>Tepidiforma</taxon>
    </lineage>
</organism>
<keyword evidence="4 5" id="KW-0472">Membrane</keyword>
<accession>A0ABX6C239</accession>
<reference evidence="7 8" key="1">
    <citation type="submission" date="2019-10" db="EMBL/GenBank/DDBJ databases">
        <title>Thermopilla bonchosmolovskayae gen. nov., sp. nov., a moderately thermophilic Chloroflexi bacterium from a Chukotka hot spring (Arctic, Russia), representing a novel classis Thermopillaia, which include previously uncultivated lineage OLB14.</title>
        <authorList>
            <person name="Kochetkova T.V."/>
            <person name="Zayulina K.S."/>
            <person name="Zhigarkov V.S."/>
            <person name="Minaev N.V."/>
            <person name="Novikov A."/>
            <person name="Toshchakov S.V."/>
            <person name="Elcheninov A.G."/>
            <person name="Kublanov I.V."/>
        </authorList>
    </citation>
    <scope>NUCLEOTIDE SEQUENCE [LARGE SCALE GENOMIC DNA]</scope>
    <source>
        <strain evidence="7 8">3753O</strain>
    </source>
</reference>
<feature type="domain" description="Methylamine utilisation protein MauE" evidence="6">
    <location>
        <begin position="39"/>
        <end position="157"/>
    </location>
</feature>